<dbReference type="EMBL" id="JAKRVX010000002">
    <property type="protein sequence ID" value="MCL9816305.1"/>
    <property type="molecule type" value="Genomic_DNA"/>
</dbReference>
<sequence>MSLEIEHACPKCEGDQTFYRAASTMLHLGEKTKWRCTECDYGFIKINGIDSSTA</sequence>
<accession>A0AAE3FWN4</accession>
<dbReference type="Pfam" id="PF25208">
    <property type="entry name" value="DUF7838"/>
    <property type="match status" value="1"/>
</dbReference>
<gene>
    <name evidence="2" type="ORF">AArcSt2_05040</name>
</gene>
<dbReference type="RefSeq" id="WP_174654290.1">
    <property type="nucleotide sequence ID" value="NZ_JAKRVX010000002.1"/>
</dbReference>
<evidence type="ECO:0000313" key="2">
    <source>
        <dbReference type="EMBL" id="MCL9816305.1"/>
    </source>
</evidence>
<organism evidence="2 3">
    <name type="scientific">Natronocalculus amylovorans</name>
    <dbReference type="NCBI Taxonomy" id="2917812"/>
    <lineage>
        <taxon>Archaea</taxon>
        <taxon>Methanobacteriati</taxon>
        <taxon>Methanobacteriota</taxon>
        <taxon>Stenosarchaea group</taxon>
        <taxon>Halobacteria</taxon>
        <taxon>Halobacteriales</taxon>
        <taxon>Haloferacaceae</taxon>
        <taxon>Natronocalculus</taxon>
    </lineage>
</organism>
<evidence type="ECO:0000259" key="1">
    <source>
        <dbReference type="Pfam" id="PF25208"/>
    </source>
</evidence>
<dbReference type="InterPro" id="IPR057160">
    <property type="entry name" value="DUF7838"/>
</dbReference>
<dbReference type="Proteomes" id="UP001203207">
    <property type="component" value="Unassembled WGS sequence"/>
</dbReference>
<protein>
    <recommendedName>
        <fullName evidence="1">DUF7838 domain-containing protein</fullName>
    </recommendedName>
</protein>
<keyword evidence="3" id="KW-1185">Reference proteome</keyword>
<reference evidence="2" key="2">
    <citation type="submission" date="2022-02" db="EMBL/GenBank/DDBJ databases">
        <authorList>
            <person name="Elcheninov A.G."/>
            <person name="Sorokin D.Y."/>
            <person name="Kublanov I.V."/>
        </authorList>
    </citation>
    <scope>NUCLEOTIDE SEQUENCE</scope>
    <source>
        <strain evidence="2">AArc-St2</strain>
    </source>
</reference>
<dbReference type="AlphaFoldDB" id="A0AAE3FWN4"/>
<reference evidence="2" key="1">
    <citation type="journal article" date="2022" name="Syst. Appl. Microbiol.">
        <title>Natronocalculus amylovorans gen. nov., sp. nov., and Natranaeroarchaeum aerophilus sp. nov., dominant culturable amylolytic natronoarchaea from hypersaline soda lakes in southwestern Siberia.</title>
        <authorList>
            <person name="Sorokin D.Y."/>
            <person name="Elcheninov A.G."/>
            <person name="Khizhniak T.V."/>
            <person name="Koenen M."/>
            <person name="Bale N.J."/>
            <person name="Damste J.S.S."/>
            <person name="Kublanov I.V."/>
        </authorList>
    </citation>
    <scope>NUCLEOTIDE SEQUENCE</scope>
    <source>
        <strain evidence="2">AArc-St2</strain>
    </source>
</reference>
<proteinExistence type="predicted"/>
<evidence type="ECO:0000313" key="3">
    <source>
        <dbReference type="Proteomes" id="UP001203207"/>
    </source>
</evidence>
<feature type="domain" description="DUF7838" evidence="1">
    <location>
        <begin position="1"/>
        <end position="54"/>
    </location>
</feature>
<name>A0AAE3FWN4_9EURY</name>
<comment type="caution">
    <text evidence="2">The sequence shown here is derived from an EMBL/GenBank/DDBJ whole genome shotgun (WGS) entry which is preliminary data.</text>
</comment>